<comment type="caution">
    <text evidence="4">The sequence shown here is derived from an EMBL/GenBank/DDBJ whole genome shotgun (WGS) entry which is preliminary data.</text>
</comment>
<gene>
    <name evidence="4" type="ORF">LT679_03995</name>
</gene>
<evidence type="ECO:0000256" key="2">
    <source>
        <dbReference type="ARBA" id="ARBA00022777"/>
    </source>
</evidence>
<keyword evidence="2 4" id="KW-0418">Kinase</keyword>
<dbReference type="RefSeq" id="WP_232175729.1">
    <property type="nucleotide sequence ID" value="NZ_JAJPWV010000001.1"/>
</dbReference>
<sequence length="335" mass="35967">MNLTYLLKKLSAVKVMVIGDMMLDHYVWGNVTRISPEAPVPVVHVADDSFTAGGAANVALNLTNLGVTTSIMGHCIQDEAGERLLKILADKKVQYISPDVLFQSPTIVKTRVVIQSQQLCRIDREGQREFYAIDSSSDFEKILGRAMREVDAVIVSDYAKGVITQSLLDSVINISKNIPGLLVAVDPKPARRLSFSGVGLLTPNRNEALELAELPAPAIGEKYPLEEICRRIHDRYNPETLIVTLGADGMAISEKGEVVEHLPTVARQIFDVSGAGDTVIATLTAAMACGASAAEAARLANAAAGCVVAHLGTAPVLTDELEEWLIKADAAYHNV</sequence>
<evidence type="ECO:0000313" key="5">
    <source>
        <dbReference type="Proteomes" id="UP001199919"/>
    </source>
</evidence>
<evidence type="ECO:0000313" key="4">
    <source>
        <dbReference type="EMBL" id="MCD8739755.1"/>
    </source>
</evidence>
<dbReference type="SUPFAM" id="SSF53613">
    <property type="entry name" value="Ribokinase-like"/>
    <property type="match status" value="1"/>
</dbReference>
<dbReference type="PANTHER" id="PTHR46969:SF1">
    <property type="entry name" value="BIFUNCTIONAL PROTEIN HLDE"/>
    <property type="match status" value="1"/>
</dbReference>
<dbReference type="InterPro" id="IPR011611">
    <property type="entry name" value="PfkB_dom"/>
</dbReference>
<evidence type="ECO:0000256" key="1">
    <source>
        <dbReference type="ARBA" id="ARBA00022679"/>
    </source>
</evidence>
<dbReference type="Proteomes" id="UP001199919">
    <property type="component" value="Unassembled WGS sequence"/>
</dbReference>
<keyword evidence="5" id="KW-1185">Reference proteome</keyword>
<dbReference type="InterPro" id="IPR011913">
    <property type="entry name" value="RfaE_dom_I"/>
</dbReference>
<protein>
    <submittedName>
        <fullName evidence="4">PfkB family carbohydrate kinase</fullName>
    </submittedName>
</protein>
<evidence type="ECO:0000259" key="3">
    <source>
        <dbReference type="Pfam" id="PF00294"/>
    </source>
</evidence>
<dbReference type="CDD" id="cd01172">
    <property type="entry name" value="RfaE_like"/>
    <property type="match status" value="1"/>
</dbReference>
<accession>A0ABS8U101</accession>
<reference evidence="4 5" key="1">
    <citation type="submission" date="2021-12" db="EMBL/GenBank/DDBJ databases">
        <title>Mucilaginibacter roseus genome.</title>
        <authorList>
            <person name="Ferreira J.R."/>
            <person name="Newman J.D."/>
        </authorList>
    </citation>
    <scope>NUCLEOTIDE SEQUENCE [LARGE SCALE GENOMIC DNA]</scope>
    <source>
        <strain evidence="4 5">LMG 28454</strain>
    </source>
</reference>
<feature type="domain" description="Carbohydrate kinase PfkB" evidence="3">
    <location>
        <begin position="14"/>
        <end position="315"/>
    </location>
</feature>
<dbReference type="PANTHER" id="PTHR46969">
    <property type="entry name" value="BIFUNCTIONAL PROTEIN HLDE"/>
    <property type="match status" value="1"/>
</dbReference>
<dbReference type="Gene3D" id="3.40.1190.20">
    <property type="match status" value="1"/>
</dbReference>
<dbReference type="InterPro" id="IPR029056">
    <property type="entry name" value="Ribokinase-like"/>
</dbReference>
<dbReference type="Pfam" id="PF00294">
    <property type="entry name" value="PfkB"/>
    <property type="match status" value="1"/>
</dbReference>
<dbReference type="EMBL" id="JAJPWV010000001">
    <property type="protein sequence ID" value="MCD8739755.1"/>
    <property type="molecule type" value="Genomic_DNA"/>
</dbReference>
<dbReference type="GO" id="GO:0016301">
    <property type="term" value="F:kinase activity"/>
    <property type="evidence" value="ECO:0007669"/>
    <property type="project" value="UniProtKB-KW"/>
</dbReference>
<proteinExistence type="predicted"/>
<keyword evidence="1" id="KW-0808">Transferase</keyword>
<organism evidence="4 5">
    <name type="scientific">Mucilaginibacter roseus</name>
    <dbReference type="NCBI Taxonomy" id="1528868"/>
    <lineage>
        <taxon>Bacteria</taxon>
        <taxon>Pseudomonadati</taxon>
        <taxon>Bacteroidota</taxon>
        <taxon>Sphingobacteriia</taxon>
        <taxon>Sphingobacteriales</taxon>
        <taxon>Sphingobacteriaceae</taxon>
        <taxon>Mucilaginibacter</taxon>
    </lineage>
</organism>
<name>A0ABS8U101_9SPHI</name>